<accession>A0ABR9HNG3</accession>
<protein>
    <submittedName>
        <fullName evidence="3">Peptide/nickel transport system substrate-binding protein</fullName>
    </submittedName>
</protein>
<dbReference type="EMBL" id="JADBDY010000001">
    <property type="protein sequence ID" value="MBE1460566.1"/>
    <property type="molecule type" value="Genomic_DNA"/>
</dbReference>
<evidence type="ECO:0000256" key="1">
    <source>
        <dbReference type="SAM" id="SignalP"/>
    </source>
</evidence>
<keyword evidence="1" id="KW-0732">Signal</keyword>
<evidence type="ECO:0000313" key="3">
    <source>
        <dbReference type="EMBL" id="MBE1460566.1"/>
    </source>
</evidence>
<dbReference type="PANTHER" id="PTHR30290:SF65">
    <property type="entry name" value="MONOACYL PHOSPHATIDYLINOSITOL TETRAMANNOSIDE-BINDING PROTEIN LPQW-RELATED"/>
    <property type="match status" value="1"/>
</dbReference>
<gene>
    <name evidence="3" type="ORF">H4W79_004780</name>
</gene>
<proteinExistence type="predicted"/>
<dbReference type="CDD" id="cd08501">
    <property type="entry name" value="PBP2_Lpqw"/>
    <property type="match status" value="1"/>
</dbReference>
<name>A0ABR9HNG3_9ACTN</name>
<feature type="chain" id="PRO_5046743061" evidence="1">
    <location>
        <begin position="26"/>
        <end position="561"/>
    </location>
</feature>
<dbReference type="PANTHER" id="PTHR30290">
    <property type="entry name" value="PERIPLASMIC BINDING COMPONENT OF ABC TRANSPORTER"/>
    <property type="match status" value="1"/>
</dbReference>
<dbReference type="PROSITE" id="PS51257">
    <property type="entry name" value="PROKAR_LIPOPROTEIN"/>
    <property type="match status" value="1"/>
</dbReference>
<organism evidence="3 4">
    <name type="scientific">Nocardiopsis terrae</name>
    <dbReference type="NCBI Taxonomy" id="372655"/>
    <lineage>
        <taxon>Bacteria</taxon>
        <taxon>Bacillati</taxon>
        <taxon>Actinomycetota</taxon>
        <taxon>Actinomycetes</taxon>
        <taxon>Streptosporangiales</taxon>
        <taxon>Nocardiopsidaceae</taxon>
        <taxon>Nocardiopsis</taxon>
    </lineage>
</organism>
<evidence type="ECO:0000313" key="4">
    <source>
        <dbReference type="Proteomes" id="UP000598217"/>
    </source>
</evidence>
<dbReference type="InterPro" id="IPR039424">
    <property type="entry name" value="SBP_5"/>
</dbReference>
<dbReference type="Proteomes" id="UP000598217">
    <property type="component" value="Unassembled WGS sequence"/>
</dbReference>
<feature type="domain" description="Solute-binding protein family 5" evidence="2">
    <location>
        <begin position="95"/>
        <end position="474"/>
    </location>
</feature>
<dbReference type="Gene3D" id="3.10.105.10">
    <property type="entry name" value="Dipeptide-binding Protein, Domain 3"/>
    <property type="match status" value="1"/>
</dbReference>
<dbReference type="Pfam" id="PF00496">
    <property type="entry name" value="SBP_bac_5"/>
    <property type="match status" value="1"/>
</dbReference>
<dbReference type="Gene3D" id="3.40.190.10">
    <property type="entry name" value="Periplasmic binding protein-like II"/>
    <property type="match status" value="1"/>
</dbReference>
<comment type="caution">
    <text evidence="3">The sequence shown here is derived from an EMBL/GenBank/DDBJ whole genome shotgun (WGS) entry which is preliminary data.</text>
</comment>
<sequence>MENRRKWLGAVGLGVSASLVLGACAPPGGDGSDSGNSVTWIVNQPGNGWNHNTPEGGSVYGIQFLHDVLPYTGYWGPDSEWYWNEDLIVNEPELLSEDPMSWELEIHPDAAWSDGEPIDADDFIWAWKMNSGDEDLCADNCNSRGTTLPSKFESVEGSDDGKTVTITMKEGELFPEWFVFGEDGLYPSHLVADQFDLDTPEGMLESSNWFNENQPTVSGSRYVMEEGAELDGRVIKTLNEEYWGDKPEIGEIILQVNTEEGSWVPALQNGEVQGASPATWSDDVINQLDGIEGVEYGVNPGASWEHMDVNMKHDWLSDEALRHAIFTALDVENIATRTYGDNFPDITPRTNHVFSESSPFHEDVITELGHGSGDIDAAVEILEDAGYELDGDSLTRDGEAVPPIRIGYTAGHVAREIIAELAQADLAEIGISLEIDTTNDLGGTLAEGDFDIMLYGWSTTPDFASSPEQYWHSESGSNFGHLDVEEVDEVAVKAQNTSSPEEAAEHANEAARLVAEEAYVLPLVDTPTFYFVDTNYVDNVEDNNAQSRRALWNQHEWTAVD</sequence>
<feature type="signal peptide" evidence="1">
    <location>
        <begin position="1"/>
        <end position="25"/>
    </location>
</feature>
<reference evidence="3 4" key="1">
    <citation type="submission" date="2020-10" db="EMBL/GenBank/DDBJ databases">
        <title>Sequencing the genomes of 1000 actinobacteria strains.</title>
        <authorList>
            <person name="Klenk H.-P."/>
        </authorList>
    </citation>
    <scope>NUCLEOTIDE SEQUENCE [LARGE SCALE GENOMIC DNA]</scope>
    <source>
        <strain evidence="3 4">DSM 45157</strain>
    </source>
</reference>
<evidence type="ECO:0000259" key="2">
    <source>
        <dbReference type="Pfam" id="PF00496"/>
    </source>
</evidence>
<dbReference type="InterPro" id="IPR000914">
    <property type="entry name" value="SBP_5_dom"/>
</dbReference>
<dbReference type="RefSeq" id="WP_191267723.1">
    <property type="nucleotide sequence ID" value="NZ_BMXJ01000001.1"/>
</dbReference>
<dbReference type="SUPFAM" id="SSF53850">
    <property type="entry name" value="Periplasmic binding protein-like II"/>
    <property type="match status" value="1"/>
</dbReference>
<keyword evidence="4" id="KW-1185">Reference proteome</keyword>